<evidence type="ECO:0000256" key="1">
    <source>
        <dbReference type="ARBA" id="ARBA00004123"/>
    </source>
</evidence>
<keyword evidence="4" id="KW-0804">Transcription</keyword>
<feature type="compositionally biased region" description="Low complexity" evidence="7">
    <location>
        <begin position="308"/>
        <end position="319"/>
    </location>
</feature>
<sequence>MFATHGFVNTTTGSGNATVAYTANGPNMDPSGASSHIDRWILKSMPLMCKNFHLVIPDRFPYLQGAWTRVEMKRKANDKTVASVTCADELSEISDSEETLDEKIQNLKIQLKQLNEKTHPEYLKVKRKAESWLAEEKQRVHILHENRLEIIYREYKKETEACDRDCELEKRRIQDYLVSLCEELKRRLEHDKKNIELTPSGDILDFKPAVTRKLRRRAGAELPTTASTTFMYWGDLLLCGSAWPLNTTNYNRTNSTELHPNTELRSPIPSNGVDGHPDTVTSAPNDTEYSDSSKPTRTQASSLKETVAPTPTTPSASSTRHNLFGSLGLNLFDGSLLSHLLASINGSGIGLNSSGSCMFGNNSGTGFSNLYNCFTGPPAGSAAAAVAAGLMLMPSNPTSGGLAAALGSVASSLTGVPQSTTKKRRQQNAIPIAQLNLLLPENDIYADLTVIHRACAKAAAASGAGATSGSRKHSQHNSSTTGPAPVIGSPSHSNGHSGGEGSASTKGHKEVGTPTLSSPGSGCLGSPNVYAGELSILSSRGTGLTQSGGSAPSGPSVWIDDGRLYYGQKCFQYGASVILEGREGSSHRCTGTIAAIGAQDVAIRRCSDHGICRVTVQQLKQGRYALWPGKST</sequence>
<evidence type="ECO:0000256" key="7">
    <source>
        <dbReference type="SAM" id="MobiDB-lite"/>
    </source>
</evidence>
<dbReference type="GO" id="GO:0010468">
    <property type="term" value="P:regulation of gene expression"/>
    <property type="evidence" value="ECO:0007669"/>
    <property type="project" value="UniProtKB-ARBA"/>
</dbReference>
<gene>
    <name evidence="8" type="ORF">EG68_05949</name>
</gene>
<reference evidence="8" key="1">
    <citation type="submission" date="2019-07" db="EMBL/GenBank/DDBJ databases">
        <title>Annotation for the trematode Paragonimus miyazaki's.</title>
        <authorList>
            <person name="Choi Y.-J."/>
        </authorList>
    </citation>
    <scope>NUCLEOTIDE SEQUENCE</scope>
    <source>
        <strain evidence="8">Japan</strain>
    </source>
</reference>
<name>A0A8S9YTQ4_9TREM</name>
<evidence type="ECO:0008006" key="10">
    <source>
        <dbReference type="Google" id="ProtNLM"/>
    </source>
</evidence>
<dbReference type="OrthoDB" id="70376at2759"/>
<keyword evidence="3" id="KW-0805">Transcription regulation</keyword>
<feature type="region of interest" description="Disordered" evidence="7">
    <location>
        <begin position="253"/>
        <end position="319"/>
    </location>
</feature>
<evidence type="ECO:0000313" key="8">
    <source>
        <dbReference type="EMBL" id="KAF7256433.1"/>
    </source>
</evidence>
<dbReference type="PANTHER" id="PTHR21964">
    <property type="entry name" value="BREAST CANCER METASTASIS-SUPPRESSOR 1"/>
    <property type="match status" value="1"/>
</dbReference>
<dbReference type="AlphaFoldDB" id="A0A8S9YTQ4"/>
<evidence type="ECO:0000256" key="3">
    <source>
        <dbReference type="ARBA" id="ARBA00023015"/>
    </source>
</evidence>
<keyword evidence="2" id="KW-0678">Repressor</keyword>
<dbReference type="Pfam" id="PF08598">
    <property type="entry name" value="Sds3"/>
    <property type="match status" value="1"/>
</dbReference>
<evidence type="ECO:0000256" key="5">
    <source>
        <dbReference type="ARBA" id="ARBA00023242"/>
    </source>
</evidence>
<keyword evidence="6" id="KW-0175">Coiled coil</keyword>
<evidence type="ECO:0000313" key="9">
    <source>
        <dbReference type="Proteomes" id="UP000822476"/>
    </source>
</evidence>
<feature type="compositionally biased region" description="Polar residues" evidence="7">
    <location>
        <begin position="279"/>
        <end position="304"/>
    </location>
</feature>
<keyword evidence="5" id="KW-0539">Nucleus</keyword>
<accession>A0A8S9YTQ4</accession>
<comment type="subcellular location">
    <subcellularLocation>
        <location evidence="1">Nucleus</location>
    </subcellularLocation>
</comment>
<dbReference type="EMBL" id="JTDE01003128">
    <property type="protein sequence ID" value="KAF7256433.1"/>
    <property type="molecule type" value="Genomic_DNA"/>
</dbReference>
<evidence type="ECO:0000256" key="4">
    <source>
        <dbReference type="ARBA" id="ARBA00023163"/>
    </source>
</evidence>
<feature type="coiled-coil region" evidence="6">
    <location>
        <begin position="90"/>
        <end position="117"/>
    </location>
</feature>
<proteinExistence type="predicted"/>
<keyword evidence="9" id="KW-1185">Reference proteome</keyword>
<dbReference type="SMART" id="SM01401">
    <property type="entry name" value="Sds3"/>
    <property type="match status" value="1"/>
</dbReference>
<organism evidence="8 9">
    <name type="scientific">Paragonimus skrjabini miyazakii</name>
    <dbReference type="NCBI Taxonomy" id="59628"/>
    <lineage>
        <taxon>Eukaryota</taxon>
        <taxon>Metazoa</taxon>
        <taxon>Spiralia</taxon>
        <taxon>Lophotrochozoa</taxon>
        <taxon>Platyhelminthes</taxon>
        <taxon>Trematoda</taxon>
        <taxon>Digenea</taxon>
        <taxon>Plagiorchiida</taxon>
        <taxon>Troglotremata</taxon>
        <taxon>Troglotrematidae</taxon>
        <taxon>Paragonimus</taxon>
    </lineage>
</organism>
<feature type="region of interest" description="Disordered" evidence="7">
    <location>
        <begin position="463"/>
        <end position="522"/>
    </location>
</feature>
<protein>
    <recommendedName>
        <fullName evidence="10">Sin3 histone deacetylase corepressor complex component SDS3</fullName>
    </recommendedName>
</protein>
<evidence type="ECO:0000256" key="6">
    <source>
        <dbReference type="SAM" id="Coils"/>
    </source>
</evidence>
<dbReference type="GO" id="GO:0005654">
    <property type="term" value="C:nucleoplasm"/>
    <property type="evidence" value="ECO:0007669"/>
    <property type="project" value="UniProtKB-ARBA"/>
</dbReference>
<dbReference type="Proteomes" id="UP000822476">
    <property type="component" value="Unassembled WGS sequence"/>
</dbReference>
<evidence type="ECO:0000256" key="2">
    <source>
        <dbReference type="ARBA" id="ARBA00022491"/>
    </source>
</evidence>
<comment type="caution">
    <text evidence="8">The sequence shown here is derived from an EMBL/GenBank/DDBJ whole genome shotgun (WGS) entry which is preliminary data.</text>
</comment>
<dbReference type="InterPro" id="IPR013907">
    <property type="entry name" value="Sds3"/>
</dbReference>